<evidence type="ECO:0000256" key="1">
    <source>
        <dbReference type="SAM" id="MobiDB-lite"/>
    </source>
</evidence>
<organism evidence="2">
    <name type="scientific">Aspergillus niger</name>
    <dbReference type="NCBI Taxonomy" id="5061"/>
    <lineage>
        <taxon>Eukaryota</taxon>
        <taxon>Fungi</taxon>
        <taxon>Dikarya</taxon>
        <taxon>Ascomycota</taxon>
        <taxon>Pezizomycotina</taxon>
        <taxon>Eurotiomycetes</taxon>
        <taxon>Eurotiomycetidae</taxon>
        <taxon>Eurotiales</taxon>
        <taxon>Aspergillaceae</taxon>
        <taxon>Aspergillus</taxon>
        <taxon>Aspergillus subgen. Circumdati</taxon>
    </lineage>
</organism>
<feature type="region of interest" description="Disordered" evidence="1">
    <location>
        <begin position="19"/>
        <end position="46"/>
    </location>
</feature>
<proteinExistence type="predicted"/>
<reference evidence="2" key="2">
    <citation type="submission" date="2025-08" db="UniProtKB">
        <authorList>
            <consortium name="RefSeq"/>
        </authorList>
    </citation>
    <scope>IDENTIFICATION</scope>
</reference>
<dbReference type="GeneID" id="84592666"/>
<accession>A0AAJ8DZK6</accession>
<dbReference type="RefSeq" id="XP_059601910.1">
    <property type="nucleotide sequence ID" value="XM_059743571.1"/>
</dbReference>
<gene>
    <name evidence="2" type="ORF">An12g08160</name>
</gene>
<evidence type="ECO:0000313" key="2">
    <source>
        <dbReference type="RefSeq" id="XP_059601910.1"/>
    </source>
</evidence>
<feature type="compositionally biased region" description="Basic and acidic residues" evidence="1">
    <location>
        <begin position="27"/>
        <end position="39"/>
    </location>
</feature>
<reference evidence="2" key="1">
    <citation type="submission" date="2025-02" db="EMBL/GenBank/DDBJ databases">
        <authorList>
            <consortium name="NCBI Genome Project"/>
        </authorList>
    </citation>
    <scope>NUCLEOTIDE SEQUENCE</scope>
</reference>
<name>A0AAJ8DZK6_ASPNG</name>
<dbReference type="VEuPathDB" id="FungiDB:An12g08160"/>
<sequence length="46" mass="5058">MPLTSPDLAKSAAWQAGRLYPEQTSVDPEHLQNKSDARGYRSLTAV</sequence>
<protein>
    <submittedName>
        <fullName evidence="2">Uncharacterized protein</fullName>
    </submittedName>
</protein>
<dbReference type="KEGG" id="ang:An12g08160"/>
<dbReference type="AlphaFoldDB" id="A0AAJ8DZK6"/>